<evidence type="ECO:0000256" key="4">
    <source>
        <dbReference type="ARBA" id="ARBA00023136"/>
    </source>
</evidence>
<feature type="domain" description="Thioredoxin" evidence="8">
    <location>
        <begin position="12"/>
        <end position="142"/>
    </location>
</feature>
<dbReference type="Gene3D" id="3.40.30.10">
    <property type="entry name" value="Glutaredoxin"/>
    <property type="match status" value="3"/>
</dbReference>
<gene>
    <name evidence="9" type="ORF">L198_07093</name>
</gene>
<dbReference type="GeneID" id="30196304"/>
<evidence type="ECO:0000313" key="10">
    <source>
        <dbReference type="Proteomes" id="UP000094819"/>
    </source>
</evidence>
<feature type="transmembrane region" description="Helical" evidence="6">
    <location>
        <begin position="552"/>
        <end position="569"/>
    </location>
</feature>
<sequence>MRLQQVLFSAFALSAGLVRSVSASANDDDEFQLRQLTDENFKSETSNGVWLVEHFSPKCGHCRAFAPTWTQLAKDNQHLERLTGFHMTQVNCLAQGASDLCNANGIKFYPQIILYVDGKPSPHYSGDRSYEDLSKYIDEHSNNYSEQLLLQSSTEQGTSLVGRANQEGLVKHVNPAELEVLKKEGAVLTEYFAPWCGHCKKLRPIYEQLAATMKGKVNIAAVNCDDHHSFCSSSGVKGYPTIRMLHHGTSTEFTGARTLSTLQKFAEMGQEAASIQSIKAGDFDDIVKANEAFFLFLQSYDTSSEEVDAIKKALEPLLGSVPAYTSKDPALYKRLHIANPPPTSTLLAFSSFSPRPVGTIALPVSPSDLNRFINQHKFPTLVQLDSSNFQSLMRSDSRAVVVLGAVHKGEAGKKELDEFAEVARAWKKGGRKFQQPVWFVWVDADKWSRWLRQFYSIKKANIPAVVVVDTPASKPDLPQKRALISQQNEQYYDTTIEGNKITFDGASIFSVLEGFYQHFLRPKRIESTLEWSSRSAAQTLISLSATSVEHPIYALALLVAVVGAFVYFLQRCIGRDPRESSPISGTRLD</sequence>
<comment type="function">
    <text evidence="5">Probable disulfide isomerase, which participates in the folding of proteins containing disulfide bonds. May act as a dithiol oxidase. Acts as a regulator of endoplasmic reticulum-mitochondria contact sites via its ability to regulate redox signals.</text>
</comment>
<name>A0A1E3IH71_9TREE</name>
<dbReference type="PROSITE" id="PS00194">
    <property type="entry name" value="THIOREDOXIN_1"/>
    <property type="match status" value="1"/>
</dbReference>
<accession>A0A1E3IH71</accession>
<protein>
    <submittedName>
        <fullName evidence="9">Protein disulfide-isomerase domain</fullName>
    </submittedName>
</protein>
<evidence type="ECO:0000256" key="6">
    <source>
        <dbReference type="SAM" id="Phobius"/>
    </source>
</evidence>
<dbReference type="PROSITE" id="PS51352">
    <property type="entry name" value="THIOREDOXIN_2"/>
    <property type="match status" value="2"/>
</dbReference>
<dbReference type="RefSeq" id="XP_019028865.1">
    <property type="nucleotide sequence ID" value="XM_019179107.1"/>
</dbReference>
<dbReference type="InterPro" id="IPR036249">
    <property type="entry name" value="Thioredoxin-like_sf"/>
</dbReference>
<feature type="domain" description="Thioredoxin" evidence="8">
    <location>
        <begin position="159"/>
        <end position="271"/>
    </location>
</feature>
<evidence type="ECO:0000256" key="1">
    <source>
        <dbReference type="ARBA" id="ARBA00004389"/>
    </source>
</evidence>
<evidence type="ECO:0000256" key="2">
    <source>
        <dbReference type="ARBA" id="ARBA00022692"/>
    </source>
</evidence>
<keyword evidence="10" id="KW-1185">Reference proteome</keyword>
<dbReference type="InterPro" id="IPR052250">
    <property type="entry name" value="PDI_TMX3"/>
</dbReference>
<evidence type="ECO:0000256" key="5">
    <source>
        <dbReference type="ARBA" id="ARBA00045246"/>
    </source>
</evidence>
<evidence type="ECO:0000313" key="9">
    <source>
        <dbReference type="EMBL" id="ODN87091.1"/>
    </source>
</evidence>
<comment type="caution">
    <text evidence="9">The sequence shown here is derived from an EMBL/GenBank/DDBJ whole genome shotgun (WGS) entry which is preliminary data.</text>
</comment>
<dbReference type="Pfam" id="PF13848">
    <property type="entry name" value="Thioredoxin_6"/>
    <property type="match status" value="1"/>
</dbReference>
<keyword evidence="2 6" id="KW-0812">Transmembrane</keyword>
<evidence type="ECO:0000256" key="3">
    <source>
        <dbReference type="ARBA" id="ARBA00022989"/>
    </source>
</evidence>
<dbReference type="EMBL" id="AWGH01000029">
    <property type="protein sequence ID" value="ODN87091.1"/>
    <property type="molecule type" value="Genomic_DNA"/>
</dbReference>
<keyword evidence="7" id="KW-0732">Signal</keyword>
<proteinExistence type="predicted"/>
<dbReference type="GO" id="GO:0016853">
    <property type="term" value="F:isomerase activity"/>
    <property type="evidence" value="ECO:0007669"/>
    <property type="project" value="UniProtKB-KW"/>
</dbReference>
<dbReference type="CDD" id="cd02961">
    <property type="entry name" value="PDI_a_family"/>
    <property type="match status" value="2"/>
</dbReference>
<evidence type="ECO:0000256" key="7">
    <source>
        <dbReference type="SAM" id="SignalP"/>
    </source>
</evidence>
<keyword evidence="9" id="KW-0413">Isomerase</keyword>
<dbReference type="Pfam" id="PF00085">
    <property type="entry name" value="Thioredoxin"/>
    <property type="match status" value="2"/>
</dbReference>
<dbReference type="SUPFAM" id="SSF52833">
    <property type="entry name" value="Thioredoxin-like"/>
    <property type="match status" value="3"/>
</dbReference>
<dbReference type="AlphaFoldDB" id="A0A1E3IH71"/>
<feature type="signal peptide" evidence="7">
    <location>
        <begin position="1"/>
        <end position="23"/>
    </location>
</feature>
<keyword evidence="4 6" id="KW-0472">Membrane</keyword>
<organism evidence="9 10">
    <name type="scientific">Cryptococcus wingfieldii CBS 7118</name>
    <dbReference type="NCBI Taxonomy" id="1295528"/>
    <lineage>
        <taxon>Eukaryota</taxon>
        <taxon>Fungi</taxon>
        <taxon>Dikarya</taxon>
        <taxon>Basidiomycota</taxon>
        <taxon>Agaricomycotina</taxon>
        <taxon>Tremellomycetes</taxon>
        <taxon>Tremellales</taxon>
        <taxon>Cryptococcaceae</taxon>
        <taxon>Cryptococcus</taxon>
    </lineage>
</organism>
<dbReference type="OrthoDB" id="72053at2759"/>
<keyword evidence="3 6" id="KW-1133">Transmembrane helix</keyword>
<dbReference type="PANTHER" id="PTHR46426">
    <property type="entry name" value="PROTEIN DISULFIDE-ISOMERASE TMX3"/>
    <property type="match status" value="1"/>
</dbReference>
<dbReference type="InterPro" id="IPR017937">
    <property type="entry name" value="Thioredoxin_CS"/>
</dbReference>
<comment type="subcellular location">
    <subcellularLocation>
        <location evidence="1">Endoplasmic reticulum membrane</location>
        <topology evidence="1">Single-pass membrane protein</topology>
    </subcellularLocation>
</comment>
<dbReference type="Proteomes" id="UP000094819">
    <property type="component" value="Unassembled WGS sequence"/>
</dbReference>
<dbReference type="InterPro" id="IPR013766">
    <property type="entry name" value="Thioredoxin_domain"/>
</dbReference>
<reference evidence="9 10" key="1">
    <citation type="submission" date="2016-06" db="EMBL/GenBank/DDBJ databases">
        <title>Evolution of pathogenesis and genome organization in the Tremellales.</title>
        <authorList>
            <person name="Cuomo C."/>
            <person name="Litvintseva A."/>
            <person name="Heitman J."/>
            <person name="Chen Y."/>
            <person name="Sun S."/>
            <person name="Springer D."/>
            <person name="Dromer F."/>
            <person name="Young S."/>
            <person name="Zeng Q."/>
            <person name="Chapman S."/>
            <person name="Gujja S."/>
            <person name="Saif S."/>
            <person name="Birren B."/>
        </authorList>
    </citation>
    <scope>NUCLEOTIDE SEQUENCE [LARGE SCALE GENOMIC DNA]</scope>
    <source>
        <strain evidence="9 10">CBS 7118</strain>
    </source>
</reference>
<dbReference type="GO" id="GO:0005789">
    <property type="term" value="C:endoplasmic reticulum membrane"/>
    <property type="evidence" value="ECO:0007669"/>
    <property type="project" value="UniProtKB-SubCell"/>
</dbReference>
<evidence type="ECO:0000259" key="8">
    <source>
        <dbReference type="PROSITE" id="PS51352"/>
    </source>
</evidence>
<dbReference type="PANTHER" id="PTHR46426:SF1">
    <property type="entry name" value="PROTEIN DISULFIDE-ISOMERASE TMX3"/>
    <property type="match status" value="1"/>
</dbReference>
<feature type="chain" id="PRO_5009129783" evidence="7">
    <location>
        <begin position="24"/>
        <end position="589"/>
    </location>
</feature>